<comment type="similarity">
    <text evidence="1">Belongs to the short-chain dehydrogenases/reductases (SDR) family.</text>
</comment>
<dbReference type="PROSITE" id="PS00061">
    <property type="entry name" value="ADH_SHORT"/>
    <property type="match status" value="1"/>
</dbReference>
<evidence type="ECO:0000259" key="4">
    <source>
        <dbReference type="SMART" id="SM00822"/>
    </source>
</evidence>
<organism evidence="5">
    <name type="scientific">marine metagenome</name>
    <dbReference type="NCBI Taxonomy" id="408172"/>
    <lineage>
        <taxon>unclassified sequences</taxon>
        <taxon>metagenomes</taxon>
        <taxon>ecological metagenomes</taxon>
    </lineage>
</organism>
<accession>A0A382CDF4</accession>
<evidence type="ECO:0000256" key="3">
    <source>
        <dbReference type="ARBA" id="ARBA00023002"/>
    </source>
</evidence>
<keyword evidence="2" id="KW-0521">NADP</keyword>
<dbReference type="InterPro" id="IPR050259">
    <property type="entry name" value="SDR"/>
</dbReference>
<dbReference type="NCBIfam" id="TIGR01830">
    <property type="entry name" value="3oxo_ACP_reduc"/>
    <property type="match status" value="1"/>
</dbReference>
<dbReference type="SUPFAM" id="SSF51735">
    <property type="entry name" value="NAD(P)-binding Rossmann-fold domains"/>
    <property type="match status" value="1"/>
</dbReference>
<dbReference type="AlphaFoldDB" id="A0A382CDF4"/>
<feature type="domain" description="Ketoreductase" evidence="4">
    <location>
        <begin position="7"/>
        <end position="187"/>
    </location>
</feature>
<dbReference type="PANTHER" id="PTHR42879">
    <property type="entry name" value="3-OXOACYL-(ACYL-CARRIER-PROTEIN) REDUCTASE"/>
    <property type="match status" value="1"/>
</dbReference>
<dbReference type="NCBIfam" id="NF009466">
    <property type="entry name" value="PRK12826.1-2"/>
    <property type="match status" value="1"/>
</dbReference>
<dbReference type="PRINTS" id="PR00080">
    <property type="entry name" value="SDRFAMILY"/>
</dbReference>
<name>A0A382CDF4_9ZZZZ</name>
<dbReference type="Pfam" id="PF13561">
    <property type="entry name" value="adh_short_C2"/>
    <property type="match status" value="1"/>
</dbReference>
<dbReference type="NCBIfam" id="NF005559">
    <property type="entry name" value="PRK07231.1"/>
    <property type="match status" value="1"/>
</dbReference>
<dbReference type="PRINTS" id="PR00081">
    <property type="entry name" value="GDHRDH"/>
</dbReference>
<evidence type="ECO:0000256" key="1">
    <source>
        <dbReference type="ARBA" id="ARBA00006484"/>
    </source>
</evidence>
<dbReference type="InterPro" id="IPR057326">
    <property type="entry name" value="KR_dom"/>
</dbReference>
<dbReference type="PANTHER" id="PTHR42879:SF2">
    <property type="entry name" value="3-OXOACYL-[ACYL-CARRIER-PROTEIN] REDUCTASE FABG"/>
    <property type="match status" value="1"/>
</dbReference>
<keyword evidence="3" id="KW-0560">Oxidoreductase</keyword>
<dbReference type="GO" id="GO:0051287">
    <property type="term" value="F:NAD binding"/>
    <property type="evidence" value="ECO:0007669"/>
    <property type="project" value="InterPro"/>
</dbReference>
<dbReference type="InterPro" id="IPR036291">
    <property type="entry name" value="NAD(P)-bd_dom_sf"/>
</dbReference>
<proteinExistence type="inferred from homology"/>
<evidence type="ECO:0000256" key="2">
    <source>
        <dbReference type="ARBA" id="ARBA00022857"/>
    </source>
</evidence>
<evidence type="ECO:0000313" key="5">
    <source>
        <dbReference type="EMBL" id="SVB24070.1"/>
    </source>
</evidence>
<dbReference type="FunFam" id="3.40.50.720:FF:000115">
    <property type="entry name" value="3-oxoacyl-[acyl-carrier-protein] reductase FabG"/>
    <property type="match status" value="1"/>
</dbReference>
<dbReference type="SMART" id="SM00822">
    <property type="entry name" value="PKS_KR"/>
    <property type="match status" value="1"/>
</dbReference>
<sequence>MKLSSGHVALVTGASRGIGKAVAIRLGLAGARVVVNYNSGQSEAVEVVNIINANGGEAISLGADVTDEGQVMAMVREVVELWGRIDILVNNAGIRKDKLLMRMTTAEWDSVIDTNLKGAYICSKAALTHMVRQRRGRIINMSSVIGLSGNPGQANYAASKSGLIGLTKTIAREIATRNVTVNAVAPGYIMTNMVEDLADDLKDLVKSRIPMNRFGSPDDVAGLVVFLSTDDASYITGQIIGVDGGLAI</sequence>
<dbReference type="Gene3D" id="3.40.50.720">
    <property type="entry name" value="NAD(P)-binding Rossmann-like Domain"/>
    <property type="match status" value="1"/>
</dbReference>
<dbReference type="InterPro" id="IPR011284">
    <property type="entry name" value="3oxo_ACP_reduc"/>
</dbReference>
<gene>
    <name evidence="5" type="ORF">METZ01_LOCUS176924</name>
</gene>
<dbReference type="InterPro" id="IPR020904">
    <property type="entry name" value="Sc_DH/Rdtase_CS"/>
</dbReference>
<dbReference type="GO" id="GO:0006633">
    <property type="term" value="P:fatty acid biosynthetic process"/>
    <property type="evidence" value="ECO:0007669"/>
    <property type="project" value="InterPro"/>
</dbReference>
<dbReference type="CDD" id="cd05333">
    <property type="entry name" value="BKR_SDR_c"/>
    <property type="match status" value="1"/>
</dbReference>
<dbReference type="InterPro" id="IPR002347">
    <property type="entry name" value="SDR_fam"/>
</dbReference>
<protein>
    <recommendedName>
        <fullName evidence="4">Ketoreductase domain-containing protein</fullName>
    </recommendedName>
</protein>
<dbReference type="GO" id="GO:0004316">
    <property type="term" value="F:3-oxoacyl-[acyl-carrier-protein] reductase (NADPH) activity"/>
    <property type="evidence" value="ECO:0007669"/>
    <property type="project" value="InterPro"/>
</dbReference>
<dbReference type="EMBL" id="UINC01033967">
    <property type="protein sequence ID" value="SVB24070.1"/>
    <property type="molecule type" value="Genomic_DNA"/>
</dbReference>
<reference evidence="5" key="1">
    <citation type="submission" date="2018-05" db="EMBL/GenBank/DDBJ databases">
        <authorList>
            <person name="Lanie J.A."/>
            <person name="Ng W.-L."/>
            <person name="Kazmierczak K.M."/>
            <person name="Andrzejewski T.M."/>
            <person name="Davidsen T.M."/>
            <person name="Wayne K.J."/>
            <person name="Tettelin H."/>
            <person name="Glass J.I."/>
            <person name="Rusch D."/>
            <person name="Podicherti R."/>
            <person name="Tsui H.-C.T."/>
            <person name="Winkler M.E."/>
        </authorList>
    </citation>
    <scope>NUCLEOTIDE SEQUENCE</scope>
</reference>